<dbReference type="EMBL" id="JAQQWN010000005">
    <property type="protein sequence ID" value="KAK8084412.1"/>
    <property type="molecule type" value="Genomic_DNA"/>
</dbReference>
<feature type="region of interest" description="Disordered" evidence="1">
    <location>
        <begin position="190"/>
        <end position="249"/>
    </location>
</feature>
<sequence length="249" mass="27603">MEHHDTTAHTVDELRDTALSTRMQPTIESPDRTVSVFICHWDSDAENYAEIDSGIHALRKTFEHQYGFSTEVHELEQAKSGSKNQLTLMSRFLPLLYDTSPDPMMPCRCLDGMHRYLHKPEEVNLFIFIYLGFAETASDGSCLLRPVGQPDQDPASLPSVKYSSISRATIDMGESQVLALLDCPYDGPSTSAMSANKGTHRRRLRPVDARVRVHHAPGPPHPTRRAGPAGTEHAAPLLPTGQHALLASR</sequence>
<dbReference type="Proteomes" id="UP001433268">
    <property type="component" value="Unassembled WGS sequence"/>
</dbReference>
<comment type="caution">
    <text evidence="2">The sequence shown here is derived from an EMBL/GenBank/DDBJ whole genome shotgun (WGS) entry which is preliminary data.</text>
</comment>
<reference evidence="2 3" key="1">
    <citation type="submission" date="2023-01" db="EMBL/GenBank/DDBJ databases">
        <title>Analysis of 21 Apiospora genomes using comparative genomics revels a genus with tremendous synthesis potential of carbohydrate active enzymes and secondary metabolites.</title>
        <authorList>
            <person name="Sorensen T."/>
        </authorList>
    </citation>
    <scope>NUCLEOTIDE SEQUENCE [LARGE SCALE GENOMIC DNA]</scope>
    <source>
        <strain evidence="2 3">CBS 114990</strain>
    </source>
</reference>
<gene>
    <name evidence="2" type="ORF">PG997_005683</name>
</gene>
<evidence type="ECO:0000313" key="2">
    <source>
        <dbReference type="EMBL" id="KAK8084412.1"/>
    </source>
</evidence>
<keyword evidence="3" id="KW-1185">Reference proteome</keyword>
<evidence type="ECO:0000256" key="1">
    <source>
        <dbReference type="SAM" id="MobiDB-lite"/>
    </source>
</evidence>
<dbReference type="GeneID" id="92043058"/>
<accession>A0ABR1WN20</accession>
<name>A0ABR1WN20_9PEZI</name>
<protein>
    <submittedName>
        <fullName evidence="2">Uncharacterized protein</fullName>
    </submittedName>
</protein>
<proteinExistence type="predicted"/>
<organism evidence="2 3">
    <name type="scientific">Apiospora hydei</name>
    <dbReference type="NCBI Taxonomy" id="1337664"/>
    <lineage>
        <taxon>Eukaryota</taxon>
        <taxon>Fungi</taxon>
        <taxon>Dikarya</taxon>
        <taxon>Ascomycota</taxon>
        <taxon>Pezizomycotina</taxon>
        <taxon>Sordariomycetes</taxon>
        <taxon>Xylariomycetidae</taxon>
        <taxon>Amphisphaeriales</taxon>
        <taxon>Apiosporaceae</taxon>
        <taxon>Apiospora</taxon>
    </lineage>
</organism>
<dbReference type="RefSeq" id="XP_066668921.1">
    <property type="nucleotide sequence ID" value="XM_066809998.1"/>
</dbReference>
<evidence type="ECO:0000313" key="3">
    <source>
        <dbReference type="Proteomes" id="UP001433268"/>
    </source>
</evidence>